<dbReference type="Proteomes" id="UP000286097">
    <property type="component" value="Unassembled WGS sequence"/>
</dbReference>
<name>A0A3M6VCD5_9STRA</name>
<dbReference type="Proteomes" id="UP000282087">
    <property type="component" value="Unassembled WGS sequence"/>
</dbReference>
<protein>
    <recommendedName>
        <fullName evidence="2">DNA mismatch repair protein MutS core domain-containing protein</fullName>
    </recommendedName>
</protein>
<evidence type="ECO:0000313" key="5">
    <source>
        <dbReference type="Proteomes" id="UP000282087"/>
    </source>
</evidence>
<gene>
    <name evidence="4" type="ORF">DD237_002983</name>
    <name evidence="3" type="ORF">DD238_004570</name>
</gene>
<dbReference type="GO" id="GO:0051026">
    <property type="term" value="P:chiasma assembly"/>
    <property type="evidence" value="ECO:0007669"/>
    <property type="project" value="TreeGrafter"/>
</dbReference>
<evidence type="ECO:0000313" key="3">
    <source>
        <dbReference type="EMBL" id="RMX63972.1"/>
    </source>
</evidence>
<comment type="caution">
    <text evidence="3">The sequence shown here is derived from an EMBL/GenBank/DDBJ whole genome shotgun (WGS) entry which is preliminary data.</text>
</comment>
<reference evidence="5 6" key="1">
    <citation type="submission" date="2018-06" db="EMBL/GenBank/DDBJ databases">
        <title>Comparative genomics of downy mildews reveals potential adaptations to biotrophy.</title>
        <authorList>
            <person name="Fletcher K."/>
            <person name="Klosterman S.J."/>
            <person name="Derevnina L."/>
            <person name="Martin F."/>
            <person name="Koike S."/>
            <person name="Reyes Chin-Wo S."/>
            <person name="Mou B."/>
            <person name="Michelmore R."/>
        </authorList>
    </citation>
    <scope>NUCLEOTIDE SEQUENCE [LARGE SCALE GENOMIC DNA]</scope>
    <source>
        <strain evidence="4 6">R13</strain>
        <strain evidence="3 5">R14</strain>
    </source>
</reference>
<evidence type="ECO:0000313" key="6">
    <source>
        <dbReference type="Proteomes" id="UP000286097"/>
    </source>
</evidence>
<dbReference type="GO" id="GO:0140664">
    <property type="term" value="F:ATP-dependent DNA damage sensor activity"/>
    <property type="evidence" value="ECO:0007669"/>
    <property type="project" value="InterPro"/>
</dbReference>
<dbReference type="EMBL" id="QLLG01000349">
    <property type="protein sequence ID" value="RMX63972.1"/>
    <property type="molecule type" value="Genomic_DNA"/>
</dbReference>
<dbReference type="GO" id="GO:0005524">
    <property type="term" value="F:ATP binding"/>
    <property type="evidence" value="ECO:0007669"/>
    <property type="project" value="InterPro"/>
</dbReference>
<feature type="domain" description="DNA mismatch repair protein MutS core" evidence="2">
    <location>
        <begin position="314"/>
        <end position="368"/>
    </location>
</feature>
<dbReference type="GO" id="GO:0005634">
    <property type="term" value="C:nucleus"/>
    <property type="evidence" value="ECO:0007669"/>
    <property type="project" value="TreeGrafter"/>
</dbReference>
<evidence type="ECO:0000313" key="4">
    <source>
        <dbReference type="EMBL" id="RQM15268.1"/>
    </source>
</evidence>
<dbReference type="EMBL" id="QKXF01000163">
    <property type="protein sequence ID" value="RQM15268.1"/>
    <property type="molecule type" value="Genomic_DNA"/>
</dbReference>
<dbReference type="InterPro" id="IPR007696">
    <property type="entry name" value="DNA_mismatch_repair_MutS_core"/>
</dbReference>
<dbReference type="SUPFAM" id="SSF48334">
    <property type="entry name" value="DNA repair protein MutS, domain III"/>
    <property type="match status" value="1"/>
</dbReference>
<dbReference type="GO" id="GO:0006298">
    <property type="term" value="P:mismatch repair"/>
    <property type="evidence" value="ECO:0007669"/>
    <property type="project" value="InterPro"/>
</dbReference>
<dbReference type="PANTHER" id="PTHR11361">
    <property type="entry name" value="DNA MISMATCH REPAIR PROTEIN MUTS FAMILY MEMBER"/>
    <property type="match status" value="1"/>
</dbReference>
<evidence type="ECO:0000259" key="2">
    <source>
        <dbReference type="Pfam" id="PF05192"/>
    </source>
</evidence>
<comment type="similarity">
    <text evidence="1">Belongs to the DNA mismatch repair MutS family.</text>
</comment>
<dbReference type="InterPro" id="IPR036187">
    <property type="entry name" value="DNA_mismatch_repair_MutS_sf"/>
</dbReference>
<dbReference type="STRING" id="542832.A0A3M6VCD5"/>
<proteinExistence type="inferred from homology"/>
<accession>A0A3M6VCD5</accession>
<dbReference type="InterPro" id="IPR045076">
    <property type="entry name" value="MutS"/>
</dbReference>
<dbReference type="Pfam" id="PF05192">
    <property type="entry name" value="MutS_III"/>
    <property type="match status" value="1"/>
</dbReference>
<dbReference type="Gene3D" id="1.10.1420.10">
    <property type="match status" value="1"/>
</dbReference>
<dbReference type="AlphaFoldDB" id="A0A3M6VCD5"/>
<keyword evidence="5" id="KW-1185">Reference proteome</keyword>
<dbReference type="PANTHER" id="PTHR11361:SF20">
    <property type="entry name" value="MUTS PROTEIN HOMOLOG 5"/>
    <property type="match status" value="1"/>
</dbReference>
<evidence type="ECO:0000256" key="1">
    <source>
        <dbReference type="ARBA" id="ARBA00006271"/>
    </source>
</evidence>
<organism evidence="3 5">
    <name type="scientific">Peronospora effusa</name>
    <dbReference type="NCBI Taxonomy" id="542832"/>
    <lineage>
        <taxon>Eukaryota</taxon>
        <taxon>Sar</taxon>
        <taxon>Stramenopiles</taxon>
        <taxon>Oomycota</taxon>
        <taxon>Peronosporomycetes</taxon>
        <taxon>Peronosporales</taxon>
        <taxon>Peronosporaceae</taxon>
        <taxon>Peronospora</taxon>
    </lineage>
</organism>
<dbReference type="VEuPathDB" id="FungiDB:DD237_002983"/>
<dbReference type="GO" id="GO:0030983">
    <property type="term" value="F:mismatched DNA binding"/>
    <property type="evidence" value="ECO:0007669"/>
    <property type="project" value="InterPro"/>
</dbReference>
<sequence length="373" mass="41769">MTASGLKYIVLLIAEQEREEADLPDVSDVDAEDEELVFMSILFDQGELGVAIYNALTTSLKTLQLPIADQQELEEILERLHTQFEVNYVLVSSRNASSNGMLRMVKKIDEKLQTKTRISVRKISATQKAAKQLSMSRSGTLLQSSGNLKHARSFFDFKSTQQIRATGALLLYLSTEKVSGVVWDVSCNHSTNIAQTGNQLDDVESVFFSSVEQVALDGFMYIDKTTLQSLQIFNHVGRLEISLSVCTHLSLCLAGSTSFTCQGKVMHSLLAFLSTQLMLFYRDLVEQKKALGAVMFYLNYNSFFGKSANDTFPRSLFGLLNRTVTKSGGSMLRRWMLTPLVSCVQIDERHNSVAFFVDAENDELRQLLVLLFT</sequence>